<dbReference type="Proteomes" id="UP000050554">
    <property type="component" value="Unassembled WGS sequence"/>
</dbReference>
<proteinExistence type="predicted"/>
<evidence type="ECO:0000313" key="1">
    <source>
        <dbReference type="EMBL" id="KPY49291.1"/>
    </source>
</evidence>
<protein>
    <submittedName>
        <fullName evidence="1">Lipoprotein</fullName>
    </submittedName>
</protein>
<name>A0A0Q0EC44_PSESI</name>
<dbReference type="NCBIfam" id="NF033894">
    <property type="entry name" value="Eex_IncN"/>
    <property type="match status" value="1"/>
</dbReference>
<sequence length="84" mass="9610">MITSRWLVLFPVLLTGCGADEPVRSVDWYKAHNAERAIQISECELDPGRLALTPNCVNAKQAENELRLAERGFRKRETLDLKER</sequence>
<dbReference type="RefSeq" id="WP_004887780.1">
    <property type="nucleotide sequence ID" value="NZ_LJRF01000060.1"/>
</dbReference>
<dbReference type="AlphaFoldDB" id="A0A0Q0EC44"/>
<evidence type="ECO:0000313" key="2">
    <source>
        <dbReference type="Proteomes" id="UP000050554"/>
    </source>
</evidence>
<comment type="caution">
    <text evidence="1">The sequence shown here is derived from an EMBL/GenBank/DDBJ whole genome shotgun (WGS) entry which is preliminary data.</text>
</comment>
<organism evidence="1 2">
    <name type="scientific">Pseudomonas syringae pv. ribicola</name>
    <dbReference type="NCBI Taxonomy" id="55398"/>
    <lineage>
        <taxon>Bacteria</taxon>
        <taxon>Pseudomonadati</taxon>
        <taxon>Pseudomonadota</taxon>
        <taxon>Gammaproteobacteria</taxon>
        <taxon>Pseudomonadales</taxon>
        <taxon>Pseudomonadaceae</taxon>
        <taxon>Pseudomonas</taxon>
    </lineage>
</organism>
<dbReference type="EMBL" id="LJRF01000060">
    <property type="protein sequence ID" value="KPY49291.1"/>
    <property type="molecule type" value="Genomic_DNA"/>
</dbReference>
<accession>A0A0Q0EC44</accession>
<dbReference type="PATRIC" id="fig|55398.3.peg.2485"/>
<keyword evidence="1" id="KW-0449">Lipoprotein</keyword>
<dbReference type="PROSITE" id="PS51257">
    <property type="entry name" value="PROKAR_LIPOPROTEIN"/>
    <property type="match status" value="1"/>
</dbReference>
<dbReference type="InterPro" id="IPR047937">
    <property type="entry name" value="Eex_IncN-like"/>
</dbReference>
<reference evidence="1 2" key="1">
    <citation type="submission" date="2015-09" db="EMBL/GenBank/DDBJ databases">
        <title>Genome announcement of multiple Pseudomonas syringae strains.</title>
        <authorList>
            <person name="Thakur S."/>
            <person name="Wang P.W."/>
            <person name="Gong Y."/>
            <person name="Weir B.S."/>
            <person name="Guttman D.S."/>
        </authorList>
    </citation>
    <scope>NUCLEOTIDE SEQUENCE [LARGE SCALE GENOMIC DNA]</scope>
    <source>
        <strain evidence="1 2">ICMP3882</strain>
    </source>
</reference>
<gene>
    <name evidence="1" type="ORF">ALO47_101307</name>
</gene>